<dbReference type="GO" id="GO:0010045">
    <property type="term" value="P:response to nickel cation"/>
    <property type="evidence" value="ECO:0007669"/>
    <property type="project" value="TreeGrafter"/>
</dbReference>
<keyword evidence="10" id="KW-0921">Nickel transport</keyword>
<evidence type="ECO:0000256" key="9">
    <source>
        <dbReference type="ARBA" id="ARBA00023065"/>
    </source>
</evidence>
<name>A0A1H8V446_9RHOB</name>
<comment type="function">
    <text evidence="1">Efflux system for nickel and cobalt.</text>
</comment>
<keyword evidence="7 13" id="KW-0812">Transmembrane</keyword>
<evidence type="ECO:0000256" key="7">
    <source>
        <dbReference type="ARBA" id="ARBA00022692"/>
    </source>
</evidence>
<keyword evidence="9" id="KW-0406">Ion transport</keyword>
<evidence type="ECO:0000256" key="2">
    <source>
        <dbReference type="ARBA" id="ARBA00004651"/>
    </source>
</evidence>
<dbReference type="InterPro" id="IPR051224">
    <property type="entry name" value="NiCoT_RcnA"/>
</dbReference>
<keyword evidence="15" id="KW-1185">Reference proteome</keyword>
<feature type="transmembrane region" description="Helical" evidence="13">
    <location>
        <begin position="201"/>
        <end position="224"/>
    </location>
</feature>
<evidence type="ECO:0000256" key="1">
    <source>
        <dbReference type="ARBA" id="ARBA00002510"/>
    </source>
</evidence>
<feature type="transmembrane region" description="Helical" evidence="13">
    <location>
        <begin position="132"/>
        <end position="150"/>
    </location>
</feature>
<accession>A0A1H8V446</accession>
<dbReference type="InterPro" id="IPR011541">
    <property type="entry name" value="Ni/Co_transpt_high_affinity"/>
</dbReference>
<evidence type="ECO:0000256" key="8">
    <source>
        <dbReference type="ARBA" id="ARBA00022989"/>
    </source>
</evidence>
<evidence type="ECO:0000256" key="5">
    <source>
        <dbReference type="ARBA" id="ARBA00022475"/>
    </source>
</evidence>
<dbReference type="PANTHER" id="PTHR40659:SF1">
    <property type="entry name" value="NICKEL_COBALT EFFLUX SYSTEM RCNA"/>
    <property type="match status" value="1"/>
</dbReference>
<dbReference type="EMBL" id="FODS01000025">
    <property type="protein sequence ID" value="SEP10161.1"/>
    <property type="molecule type" value="Genomic_DNA"/>
</dbReference>
<dbReference type="Pfam" id="PF03824">
    <property type="entry name" value="NicO"/>
    <property type="match status" value="1"/>
</dbReference>
<keyword evidence="8 13" id="KW-1133">Transmembrane helix</keyword>
<keyword evidence="6" id="KW-0533">Nickel</keyword>
<evidence type="ECO:0000256" key="12">
    <source>
        <dbReference type="ARBA" id="ARBA00023285"/>
    </source>
</evidence>
<sequence length="296" mass="30079">MAAAAVLLALTVWLWAFGGAQEVARWAVEGQREAQGALARALRALRAGEPGALATLWGMCFAYGVFHAAGPGHGKILLGGYGVARQVAAVRLAGLALAASLAQAGTAVALVAAGWLLLGWSRTRLTDTAETVLAPLSHAAIAAIGLWLIFRGARRLWLRTRRTGGLPSSHDHEAEGTCASCGHRHGPTAQEAARVRGLRDAVMLIAAVAVRPCSGALLLLVLTWGMGLYWQGVGGAVAMGLGTAVITTGAALAGALFRRGALASGGGMSLWLAGALELVAGAVIVAISGQLLGIPL</sequence>
<keyword evidence="11 13" id="KW-0472">Membrane</keyword>
<reference evidence="14 15" key="1">
    <citation type="submission" date="2016-10" db="EMBL/GenBank/DDBJ databases">
        <authorList>
            <person name="de Groot N.N."/>
        </authorList>
    </citation>
    <scope>NUCLEOTIDE SEQUENCE [LARGE SCALE GENOMIC DNA]</scope>
    <source>
        <strain evidence="14 15">DSM 27842</strain>
    </source>
</reference>
<dbReference type="GO" id="GO:0015099">
    <property type="term" value="F:nickel cation transmembrane transporter activity"/>
    <property type="evidence" value="ECO:0007669"/>
    <property type="project" value="UniProtKB-UniRule"/>
</dbReference>
<evidence type="ECO:0000313" key="14">
    <source>
        <dbReference type="EMBL" id="SEP10161.1"/>
    </source>
</evidence>
<dbReference type="GO" id="GO:0006824">
    <property type="term" value="P:cobalt ion transport"/>
    <property type="evidence" value="ECO:0007669"/>
    <property type="project" value="UniProtKB-KW"/>
</dbReference>
<dbReference type="PANTHER" id="PTHR40659">
    <property type="entry name" value="NICKEL/COBALT EFFLUX SYSTEM RCNA"/>
    <property type="match status" value="1"/>
</dbReference>
<evidence type="ECO:0000256" key="13">
    <source>
        <dbReference type="RuleBase" id="RU362101"/>
    </source>
</evidence>
<comment type="subcellular location">
    <subcellularLocation>
        <location evidence="2 13">Cell membrane</location>
        <topology evidence="2 13">Multi-pass membrane protein</topology>
    </subcellularLocation>
</comment>
<gene>
    <name evidence="14" type="ORF">SAMN04490248_12511</name>
</gene>
<dbReference type="AlphaFoldDB" id="A0A1H8V446"/>
<dbReference type="GO" id="GO:0046583">
    <property type="term" value="F:monoatomic cation efflux transmembrane transporter activity"/>
    <property type="evidence" value="ECO:0007669"/>
    <property type="project" value="TreeGrafter"/>
</dbReference>
<proteinExistence type="inferred from homology"/>
<evidence type="ECO:0000256" key="10">
    <source>
        <dbReference type="ARBA" id="ARBA00023112"/>
    </source>
</evidence>
<evidence type="ECO:0000256" key="4">
    <source>
        <dbReference type="ARBA" id="ARBA00022448"/>
    </source>
</evidence>
<evidence type="ECO:0000256" key="6">
    <source>
        <dbReference type="ARBA" id="ARBA00022596"/>
    </source>
</evidence>
<dbReference type="GO" id="GO:0005886">
    <property type="term" value="C:plasma membrane"/>
    <property type="evidence" value="ECO:0007669"/>
    <property type="project" value="UniProtKB-SubCell"/>
</dbReference>
<keyword evidence="3" id="KW-0171">Cobalt transport</keyword>
<organism evidence="14 15">
    <name type="scientific">Salinihabitans flavidus</name>
    <dbReference type="NCBI Taxonomy" id="569882"/>
    <lineage>
        <taxon>Bacteria</taxon>
        <taxon>Pseudomonadati</taxon>
        <taxon>Pseudomonadota</taxon>
        <taxon>Alphaproteobacteria</taxon>
        <taxon>Rhodobacterales</taxon>
        <taxon>Roseobacteraceae</taxon>
        <taxon>Salinihabitans</taxon>
    </lineage>
</organism>
<dbReference type="Proteomes" id="UP000198893">
    <property type="component" value="Unassembled WGS sequence"/>
</dbReference>
<keyword evidence="5" id="KW-1003">Cell membrane</keyword>
<comment type="similarity">
    <text evidence="13">Belongs to the NiCoT transporter (TC 2.A.52) family.</text>
</comment>
<feature type="transmembrane region" description="Helical" evidence="13">
    <location>
        <begin position="269"/>
        <end position="292"/>
    </location>
</feature>
<dbReference type="STRING" id="569882.SAMN04490248_12511"/>
<evidence type="ECO:0000313" key="15">
    <source>
        <dbReference type="Proteomes" id="UP000198893"/>
    </source>
</evidence>
<dbReference type="GO" id="GO:0032025">
    <property type="term" value="P:response to cobalt ion"/>
    <property type="evidence" value="ECO:0007669"/>
    <property type="project" value="TreeGrafter"/>
</dbReference>
<protein>
    <recommendedName>
        <fullName evidence="13">Nickel/cobalt efflux system</fullName>
    </recommendedName>
</protein>
<keyword evidence="4 13" id="KW-0813">Transport</keyword>
<evidence type="ECO:0000256" key="3">
    <source>
        <dbReference type="ARBA" id="ARBA00022426"/>
    </source>
</evidence>
<feature type="transmembrane region" description="Helical" evidence="13">
    <location>
        <begin position="92"/>
        <end position="120"/>
    </location>
</feature>
<evidence type="ECO:0000256" key="11">
    <source>
        <dbReference type="ARBA" id="ARBA00023136"/>
    </source>
</evidence>
<feature type="transmembrane region" description="Helical" evidence="13">
    <location>
        <begin position="236"/>
        <end position="257"/>
    </location>
</feature>
<keyword evidence="12" id="KW-0170">Cobalt</keyword>